<proteinExistence type="predicted"/>
<reference evidence="3 4" key="1">
    <citation type="submission" date="2020-06" db="EMBL/GenBank/DDBJ databases">
        <authorList>
            <person name="Criscuolo A."/>
        </authorList>
    </citation>
    <scope>NUCLEOTIDE SEQUENCE [LARGE SCALE GENOMIC DNA]</scope>
    <source>
        <strain evidence="4">CIP 110025</strain>
    </source>
</reference>
<feature type="domain" description="Apea-like HEPN" evidence="1">
    <location>
        <begin position="329"/>
        <end position="465"/>
    </location>
</feature>
<protein>
    <submittedName>
        <fullName evidence="3">Uncharacterized protein</fullName>
    </submittedName>
</protein>
<evidence type="ECO:0000259" key="2">
    <source>
        <dbReference type="Pfam" id="PF18862"/>
    </source>
</evidence>
<dbReference type="RefSeq" id="WP_031457722.1">
    <property type="nucleotide sequence ID" value="NZ_CAIJDO010000208.1"/>
</dbReference>
<dbReference type="InterPro" id="IPR041223">
    <property type="entry name" value="ApeA_NTD"/>
</dbReference>
<keyword evidence="4" id="KW-1185">Reference proteome</keyword>
<organism evidence="3 4">
    <name type="scientific">Flavobacterium chungangense</name>
    <dbReference type="NCBI Taxonomy" id="554283"/>
    <lineage>
        <taxon>Bacteria</taxon>
        <taxon>Pseudomonadati</taxon>
        <taxon>Bacteroidota</taxon>
        <taxon>Flavobacteriia</taxon>
        <taxon>Flavobacteriales</taxon>
        <taxon>Flavobacteriaceae</taxon>
        <taxon>Flavobacterium</taxon>
    </lineage>
</organism>
<name>A0A6V6Z7K4_9FLAO</name>
<evidence type="ECO:0000313" key="3">
    <source>
        <dbReference type="EMBL" id="CAD0007768.1"/>
    </source>
</evidence>
<evidence type="ECO:0000259" key="1">
    <source>
        <dbReference type="Pfam" id="PF18739"/>
    </source>
</evidence>
<feature type="domain" description="ApeA N-terminal" evidence="2">
    <location>
        <begin position="8"/>
        <end position="299"/>
    </location>
</feature>
<dbReference type="AlphaFoldDB" id="A0A6V6Z7K4"/>
<evidence type="ECO:0000313" key="4">
    <source>
        <dbReference type="Proteomes" id="UP000556700"/>
    </source>
</evidence>
<sequence>MEDQEIIFKGEWFLPNKIDNKVKGTLTYNSSKQYSLLELFGSLYDYKDFNKIDFILGNTFDGYEITLHKCYIRNLRGVPKNPEQKLKMINLSRQESSSYEVEYILEGAHIKKYDELSFNEIISEIFNLDEWLGVHGFSNIRPTFRQDDGFNISLNYNEPNPIEFKINEDLDGAFRFHTTTSTTSHFQKEYFIKQTTYLTLFSKASLSLLDCIQYLFKFQNFLITSIYKPINSSNLELMCDKVYNDIRVSETEYIKAPKRVKLYYHQRNNNIKEIPRTHFQMLFTYDDIKDKFPEIISNWFEKYKILNPTFNLIFYHFYRSEKIIDVFFLNLAQAAESFHYLLNIKNKQSKILPKAEFERRRNKIKDSLNDDVLYDWVNLQLKNDLILEMRLRELVGKYSLPSISQFIGDAEIFIKQVKHSRNYYTHFDPKGEKNALTGSDLVDLYLKLQRVLIASILIEIGFDKQLLDQLFINKSSRVFN</sequence>
<dbReference type="InterPro" id="IPR041229">
    <property type="entry name" value="HEPN_Apea"/>
</dbReference>
<dbReference type="EMBL" id="CAIJDO010000208">
    <property type="protein sequence ID" value="CAD0007768.1"/>
    <property type="molecule type" value="Genomic_DNA"/>
</dbReference>
<comment type="caution">
    <text evidence="3">The sequence shown here is derived from an EMBL/GenBank/DDBJ whole genome shotgun (WGS) entry which is preliminary data.</text>
</comment>
<accession>A0A6V6Z7K4</accession>
<dbReference type="Pfam" id="PF18862">
    <property type="entry name" value="ApeA_NTD1"/>
    <property type="match status" value="1"/>
</dbReference>
<gene>
    <name evidence="3" type="ORF">FLACHUCJ7_03471</name>
</gene>
<dbReference type="Pfam" id="PF18739">
    <property type="entry name" value="HEPN_Apea"/>
    <property type="match status" value="1"/>
</dbReference>
<dbReference type="Proteomes" id="UP000556700">
    <property type="component" value="Unassembled WGS sequence"/>
</dbReference>